<protein>
    <submittedName>
        <fullName evidence="2">Uncharacterized protein</fullName>
    </submittedName>
</protein>
<gene>
    <name evidence="2" type="ORF">HZH68_016240</name>
</gene>
<dbReference type="AlphaFoldDB" id="A0A834MPV7"/>
<evidence type="ECO:0000313" key="3">
    <source>
        <dbReference type="Proteomes" id="UP000617340"/>
    </source>
</evidence>
<dbReference type="EMBL" id="JACSDZ010000023">
    <property type="protein sequence ID" value="KAF7380375.1"/>
    <property type="molecule type" value="Genomic_DNA"/>
</dbReference>
<keyword evidence="3" id="KW-1185">Reference proteome</keyword>
<accession>A0A834MPV7</accession>
<comment type="caution">
    <text evidence="2">The sequence shown here is derived from an EMBL/GenBank/DDBJ whole genome shotgun (WGS) entry which is preliminary data.</text>
</comment>
<proteinExistence type="predicted"/>
<feature type="region of interest" description="Disordered" evidence="1">
    <location>
        <begin position="1"/>
        <end position="22"/>
    </location>
</feature>
<dbReference type="Proteomes" id="UP000617340">
    <property type="component" value="Unassembled WGS sequence"/>
</dbReference>
<organism evidence="2 3">
    <name type="scientific">Vespula germanica</name>
    <name type="common">German yellow jacket</name>
    <name type="synonym">Paravespula germanica</name>
    <dbReference type="NCBI Taxonomy" id="30212"/>
    <lineage>
        <taxon>Eukaryota</taxon>
        <taxon>Metazoa</taxon>
        <taxon>Ecdysozoa</taxon>
        <taxon>Arthropoda</taxon>
        <taxon>Hexapoda</taxon>
        <taxon>Insecta</taxon>
        <taxon>Pterygota</taxon>
        <taxon>Neoptera</taxon>
        <taxon>Endopterygota</taxon>
        <taxon>Hymenoptera</taxon>
        <taxon>Apocrita</taxon>
        <taxon>Aculeata</taxon>
        <taxon>Vespoidea</taxon>
        <taxon>Vespidae</taxon>
        <taxon>Vespinae</taxon>
        <taxon>Vespula</taxon>
    </lineage>
</organism>
<name>A0A834MPV7_VESGE</name>
<evidence type="ECO:0000313" key="2">
    <source>
        <dbReference type="EMBL" id="KAF7380375.1"/>
    </source>
</evidence>
<sequence>MGEIGHVKENPGAINKDSKNEDLLIDVEEEKEEKGDKCDEDIQGECKDYLSTLAHDLIGDRFYLDADDSTDKFNSNQIDVYPWPNIDFANFDLNLTNSYTVYRKNEVKWIIETIGNNKYNKKKTENDIENRTDCENGRFNHVLQNELIKIGIKSR</sequence>
<evidence type="ECO:0000256" key="1">
    <source>
        <dbReference type="SAM" id="MobiDB-lite"/>
    </source>
</evidence>
<reference evidence="2" key="1">
    <citation type="journal article" date="2020" name="G3 (Bethesda)">
        <title>High-Quality Assemblies for Three Invasive Social Wasps from the &lt;i&gt;Vespula&lt;/i&gt; Genus.</title>
        <authorList>
            <person name="Harrop T.W.R."/>
            <person name="Guhlin J."/>
            <person name="McLaughlin G.M."/>
            <person name="Permina E."/>
            <person name="Stockwell P."/>
            <person name="Gilligan J."/>
            <person name="Le Lec M.F."/>
            <person name="Gruber M.A.M."/>
            <person name="Quinn O."/>
            <person name="Lovegrove M."/>
            <person name="Duncan E.J."/>
            <person name="Remnant E.J."/>
            <person name="Van Eeckhoven J."/>
            <person name="Graham B."/>
            <person name="Knapp R.A."/>
            <person name="Langford K.W."/>
            <person name="Kronenberg Z."/>
            <person name="Press M.O."/>
            <person name="Eacker S.M."/>
            <person name="Wilson-Rankin E.E."/>
            <person name="Purcell J."/>
            <person name="Lester P.J."/>
            <person name="Dearden P.K."/>
        </authorList>
    </citation>
    <scope>NUCLEOTIDE SEQUENCE</scope>
    <source>
        <strain evidence="2">Linc-1</strain>
    </source>
</reference>